<name>Q47A33_DECAR</name>
<gene>
    <name evidence="3" type="ordered locus">Daro_3569</name>
</gene>
<evidence type="ECO:0000256" key="1">
    <source>
        <dbReference type="SAM" id="SignalP"/>
    </source>
</evidence>
<dbReference type="PROSITE" id="PS51257">
    <property type="entry name" value="PROKAR_LIPOPROTEIN"/>
    <property type="match status" value="1"/>
</dbReference>
<dbReference type="eggNOG" id="COG1917">
    <property type="taxonomic scope" value="Bacteria"/>
</dbReference>
<dbReference type="EMBL" id="CP000089">
    <property type="protein sequence ID" value="AAZ48298.1"/>
    <property type="molecule type" value="Genomic_DNA"/>
</dbReference>
<dbReference type="InterPro" id="IPR013096">
    <property type="entry name" value="Cupin_2"/>
</dbReference>
<feature type="chain" id="PRO_5004233360" description="Cupin type-2 domain-containing protein" evidence="1">
    <location>
        <begin position="30"/>
        <end position="146"/>
    </location>
</feature>
<dbReference type="HOGENOM" id="CLU_1774318_0_0_4"/>
<dbReference type="KEGG" id="dar:Daro_3569"/>
<protein>
    <recommendedName>
        <fullName evidence="2">Cupin type-2 domain-containing protein</fullName>
    </recommendedName>
</protein>
<keyword evidence="1" id="KW-0732">Signal</keyword>
<proteinExistence type="predicted"/>
<dbReference type="InterPro" id="IPR014710">
    <property type="entry name" value="RmlC-like_jellyroll"/>
</dbReference>
<dbReference type="PANTHER" id="PTHR38599">
    <property type="entry name" value="CUPIN DOMAIN PROTEIN (AFU_ORTHOLOGUE AFUA_3G13620)"/>
    <property type="match status" value="1"/>
</dbReference>
<dbReference type="Pfam" id="PF07883">
    <property type="entry name" value="Cupin_2"/>
    <property type="match status" value="1"/>
</dbReference>
<dbReference type="AlphaFoldDB" id="Q47A33"/>
<accession>Q47A33</accession>
<reference evidence="3" key="1">
    <citation type="submission" date="2005-08" db="EMBL/GenBank/DDBJ databases">
        <title>Complete sequence of Dechloromonas aromatica RCB.</title>
        <authorList>
            <person name="Salinero K.K."/>
            <person name="Copeland A."/>
            <person name="Lucas S."/>
            <person name="Lapidus A."/>
            <person name="Barry K."/>
            <person name="Detter J.C."/>
            <person name="Glavina T."/>
            <person name="Hammon N."/>
            <person name="Israni S."/>
            <person name="Pitluck S."/>
            <person name="Di Bartolo G."/>
            <person name="Trong S."/>
            <person name="Schmutz J."/>
            <person name="Larimer F."/>
            <person name="Land M."/>
            <person name="Ivanova N."/>
            <person name="Richardson P."/>
        </authorList>
    </citation>
    <scope>NUCLEOTIDE SEQUENCE</scope>
    <source>
        <strain evidence="3">RCB</strain>
    </source>
</reference>
<dbReference type="Gene3D" id="2.60.120.10">
    <property type="entry name" value="Jelly Rolls"/>
    <property type="match status" value="1"/>
</dbReference>
<dbReference type="InterPro" id="IPR011051">
    <property type="entry name" value="RmlC_Cupin_sf"/>
</dbReference>
<dbReference type="PANTHER" id="PTHR38599:SF1">
    <property type="entry name" value="CUPIN DOMAIN PROTEIN (AFU_ORTHOLOGUE AFUA_3G13620)"/>
    <property type="match status" value="1"/>
</dbReference>
<organism evidence="3">
    <name type="scientific">Dechloromonas aromatica (strain RCB)</name>
    <dbReference type="NCBI Taxonomy" id="159087"/>
    <lineage>
        <taxon>Bacteria</taxon>
        <taxon>Pseudomonadati</taxon>
        <taxon>Pseudomonadota</taxon>
        <taxon>Betaproteobacteria</taxon>
        <taxon>Rhodocyclales</taxon>
        <taxon>Azonexaceae</taxon>
        <taxon>Dechloromonas</taxon>
    </lineage>
</organism>
<feature type="signal peptide" evidence="1">
    <location>
        <begin position="1"/>
        <end position="29"/>
    </location>
</feature>
<feature type="domain" description="Cupin type-2" evidence="2">
    <location>
        <begin position="71"/>
        <end position="138"/>
    </location>
</feature>
<dbReference type="STRING" id="159087.Daro_3569"/>
<evidence type="ECO:0000259" key="2">
    <source>
        <dbReference type="Pfam" id="PF07883"/>
    </source>
</evidence>
<sequence>MIRNSIQFCAPLCASLLGLACLLPISANAADIAPEKASGLTGAAVGVGSVDLAPHNLPGAIGDYELRARVIGIAPGGAIPNHPHAGRPGIVRVTKGTVVEYRGETKRTLEIGDTWYENADTVHWFQNPHSSEAAEIWVVDLVPKKK</sequence>
<evidence type="ECO:0000313" key="3">
    <source>
        <dbReference type="EMBL" id="AAZ48298.1"/>
    </source>
</evidence>
<dbReference type="SUPFAM" id="SSF51182">
    <property type="entry name" value="RmlC-like cupins"/>
    <property type="match status" value="1"/>
</dbReference>